<accession>A0AAN7TCZ3</accession>
<comment type="caution">
    <text evidence="1">The sequence shown here is derived from an EMBL/GenBank/DDBJ whole genome shotgun (WGS) entry which is preliminary data.</text>
</comment>
<gene>
    <name evidence="1" type="ORF">LTR05_000986</name>
</gene>
<dbReference type="AlphaFoldDB" id="A0AAN7TCZ3"/>
<dbReference type="EMBL" id="JAVRRJ010000001">
    <property type="protein sequence ID" value="KAK5090809.1"/>
    <property type="molecule type" value="Genomic_DNA"/>
</dbReference>
<evidence type="ECO:0000313" key="2">
    <source>
        <dbReference type="Proteomes" id="UP001309876"/>
    </source>
</evidence>
<protein>
    <submittedName>
        <fullName evidence="1">Uncharacterized protein</fullName>
    </submittedName>
</protein>
<sequence length="388" mass="44626">MEQFIMEPQSRHIYVSADDEIPIRLHVLQRAMEDEHQRMGHMADVTESTITQCPELPAGPSSMLSSEAGPIHPFFRKEAFTDTDIHYAGLNHTKFPISDRLYDALKPSLRLASLFLQRGRSFWMLVLYAIERCDDDGDRYLDPRYTTTKERFDYSRFEAAMERIQALTSIHCHEEGAEDALGCSIAIWLSRPMTKKEPLLYRMSISKQLLALLLDQEIWSSRTLEEKSVVYITIATTLVHEFTHTLYKYRQRMFNADYGASEDGTWYLLPESSVCPWARKELGISWEVFQFGGQAVNGCVTSSSESETEMERFPKGHGMFLIPPEDDKIRLPIAPVSFMSWLHEATWMSKDPMDIFIQHDTEEEAPSVSRQATDVKHCKSANDCMVVL</sequence>
<evidence type="ECO:0000313" key="1">
    <source>
        <dbReference type="EMBL" id="KAK5090809.1"/>
    </source>
</evidence>
<proteinExistence type="predicted"/>
<name>A0AAN7TCZ3_9EURO</name>
<keyword evidence="2" id="KW-1185">Reference proteome</keyword>
<reference evidence="1 2" key="1">
    <citation type="submission" date="2023-08" db="EMBL/GenBank/DDBJ databases">
        <title>Black Yeasts Isolated from many extreme environments.</title>
        <authorList>
            <person name="Coleine C."/>
            <person name="Stajich J.E."/>
            <person name="Selbmann L."/>
        </authorList>
    </citation>
    <scope>NUCLEOTIDE SEQUENCE [LARGE SCALE GENOMIC DNA]</scope>
    <source>
        <strain evidence="1 2">CCFEE 5910</strain>
    </source>
</reference>
<dbReference type="Proteomes" id="UP001309876">
    <property type="component" value="Unassembled WGS sequence"/>
</dbReference>
<organism evidence="1 2">
    <name type="scientific">Lithohypha guttulata</name>
    <dbReference type="NCBI Taxonomy" id="1690604"/>
    <lineage>
        <taxon>Eukaryota</taxon>
        <taxon>Fungi</taxon>
        <taxon>Dikarya</taxon>
        <taxon>Ascomycota</taxon>
        <taxon>Pezizomycotina</taxon>
        <taxon>Eurotiomycetes</taxon>
        <taxon>Chaetothyriomycetidae</taxon>
        <taxon>Chaetothyriales</taxon>
        <taxon>Trichomeriaceae</taxon>
        <taxon>Lithohypha</taxon>
    </lineage>
</organism>